<keyword evidence="1" id="KW-0472">Membrane</keyword>
<evidence type="ECO:0000313" key="3">
    <source>
        <dbReference type="Proteomes" id="UP001617511"/>
    </source>
</evidence>
<reference evidence="2 3" key="1">
    <citation type="submission" date="2024-10" db="EMBL/GenBank/DDBJ databases">
        <title>The Natural Products Discovery Center: Release of the First 8490 Sequenced Strains for Exploring Actinobacteria Biosynthetic Diversity.</title>
        <authorList>
            <person name="Kalkreuter E."/>
            <person name="Kautsar S.A."/>
            <person name="Yang D."/>
            <person name="Bader C.D."/>
            <person name="Teijaro C.N."/>
            <person name="Fluegel L."/>
            <person name="Davis C.M."/>
            <person name="Simpson J.R."/>
            <person name="Lauterbach L."/>
            <person name="Steele A.D."/>
            <person name="Gui C."/>
            <person name="Meng S."/>
            <person name="Li G."/>
            <person name="Viehrig K."/>
            <person name="Ye F."/>
            <person name="Su P."/>
            <person name="Kiefer A.F."/>
            <person name="Nichols A."/>
            <person name="Cepeda A.J."/>
            <person name="Yan W."/>
            <person name="Fan B."/>
            <person name="Jiang Y."/>
            <person name="Adhikari A."/>
            <person name="Zheng C.-J."/>
            <person name="Schuster L."/>
            <person name="Cowan T.M."/>
            <person name="Smanski M.J."/>
            <person name="Chevrette M.G."/>
            <person name="De Carvalho L.P.S."/>
            <person name="Shen B."/>
        </authorList>
    </citation>
    <scope>NUCLEOTIDE SEQUENCE [LARGE SCALE GENOMIC DNA]</scope>
    <source>
        <strain evidence="2 3">NPDC089932</strain>
    </source>
</reference>
<feature type="transmembrane region" description="Helical" evidence="1">
    <location>
        <begin position="167"/>
        <end position="188"/>
    </location>
</feature>
<name>A0ABW8FE59_9ACTN</name>
<evidence type="ECO:0000256" key="1">
    <source>
        <dbReference type="SAM" id="Phobius"/>
    </source>
</evidence>
<keyword evidence="3" id="KW-1185">Reference proteome</keyword>
<evidence type="ECO:0008006" key="4">
    <source>
        <dbReference type="Google" id="ProtNLM"/>
    </source>
</evidence>
<feature type="transmembrane region" description="Helical" evidence="1">
    <location>
        <begin position="62"/>
        <end position="80"/>
    </location>
</feature>
<accession>A0ABW8FE59</accession>
<feature type="transmembrane region" description="Helical" evidence="1">
    <location>
        <begin position="132"/>
        <end position="155"/>
    </location>
</feature>
<gene>
    <name evidence="2" type="ORF">ACIP2Z_15420</name>
</gene>
<dbReference type="Proteomes" id="UP001617511">
    <property type="component" value="Unassembled WGS sequence"/>
</dbReference>
<feature type="transmembrane region" description="Helical" evidence="1">
    <location>
        <begin position="92"/>
        <end position="112"/>
    </location>
</feature>
<feature type="transmembrane region" description="Helical" evidence="1">
    <location>
        <begin position="265"/>
        <end position="283"/>
    </location>
</feature>
<organism evidence="2 3">
    <name type="scientific">Streptomyces iakyrus</name>
    <dbReference type="NCBI Taxonomy" id="68219"/>
    <lineage>
        <taxon>Bacteria</taxon>
        <taxon>Bacillati</taxon>
        <taxon>Actinomycetota</taxon>
        <taxon>Actinomycetes</taxon>
        <taxon>Kitasatosporales</taxon>
        <taxon>Streptomycetaceae</taxon>
        <taxon>Streptomyces</taxon>
    </lineage>
</organism>
<keyword evidence="1" id="KW-1133">Transmembrane helix</keyword>
<proteinExistence type="predicted"/>
<sequence length="306" mass="32047">MTPTTRPGEAAADESPTPRGKAAHIVAGVAAGGASVVLALLLTSSSPELFAVTRAEDPASEAFIFVWALIALPVAGLLHTPQALIRRARIGAGWALIAGYWLYIALMAALAWQVQGFFPAHDAPGKNGGLFGAAILLVIGTPLFAVGSGAVFRGGREGTTPRLREHVTAVTILCCTLTGLVAGLTFGYNFALPRNGFPAMFLPGGALWGLLAGATVGMRAGALLTSSANSRRRMTDDAKSFARTSTAMLACCLCVSQLGWFLPPWAVMAVGVPAPFVLFVVGARDEERLGRWVQLRRIELPRGALR</sequence>
<comment type="caution">
    <text evidence="2">The sequence shown here is derived from an EMBL/GenBank/DDBJ whole genome shotgun (WGS) entry which is preliminary data.</text>
</comment>
<keyword evidence="1" id="KW-0812">Transmembrane</keyword>
<dbReference type="RefSeq" id="WP_402072558.1">
    <property type="nucleotide sequence ID" value="NZ_JBIVGG010000006.1"/>
</dbReference>
<feature type="transmembrane region" description="Helical" evidence="1">
    <location>
        <begin position="241"/>
        <end position="259"/>
    </location>
</feature>
<feature type="transmembrane region" description="Helical" evidence="1">
    <location>
        <begin position="200"/>
        <end position="220"/>
    </location>
</feature>
<feature type="transmembrane region" description="Helical" evidence="1">
    <location>
        <begin position="22"/>
        <end position="42"/>
    </location>
</feature>
<protein>
    <recommendedName>
        <fullName evidence="4">Integral membrane protein</fullName>
    </recommendedName>
</protein>
<dbReference type="EMBL" id="JBIVGG010000006">
    <property type="protein sequence ID" value="MFJ4080336.1"/>
    <property type="molecule type" value="Genomic_DNA"/>
</dbReference>
<evidence type="ECO:0000313" key="2">
    <source>
        <dbReference type="EMBL" id="MFJ4080336.1"/>
    </source>
</evidence>